<feature type="domain" description="TAF1C beta-propeller" evidence="2">
    <location>
        <begin position="116"/>
        <end position="232"/>
    </location>
</feature>
<protein>
    <submittedName>
        <fullName evidence="4">Uncharacterized protein</fullName>
    </submittedName>
</protein>
<evidence type="ECO:0000313" key="5">
    <source>
        <dbReference type="Proteomes" id="UP000261520"/>
    </source>
</evidence>
<dbReference type="STRING" id="409849.ENSPMGP00000026915"/>
<dbReference type="PANTHER" id="PTHR15319:SF1">
    <property type="entry name" value="TATA BOX-BINDING PROTEIN-ASSOCIATED FACTOR RNA POLYMERASE I SUBUNIT C"/>
    <property type="match status" value="1"/>
</dbReference>
<reference evidence="4" key="2">
    <citation type="submission" date="2025-09" db="UniProtKB">
        <authorList>
            <consortium name="Ensembl"/>
        </authorList>
    </citation>
    <scope>IDENTIFICATION</scope>
</reference>
<proteinExistence type="predicted"/>
<dbReference type="InterPro" id="IPR038801">
    <property type="entry name" value="TAF1C"/>
</dbReference>
<dbReference type="Pfam" id="PF20641">
    <property type="entry name" value="TAF1C_beta-prop"/>
    <property type="match status" value="1"/>
</dbReference>
<evidence type="ECO:0000259" key="3">
    <source>
        <dbReference type="Pfam" id="PF20642"/>
    </source>
</evidence>
<dbReference type="GO" id="GO:0001650">
    <property type="term" value="C:fibrillar center"/>
    <property type="evidence" value="ECO:0007669"/>
    <property type="project" value="TreeGrafter"/>
</dbReference>
<feature type="signal peptide" evidence="1">
    <location>
        <begin position="1"/>
        <end position="16"/>
    </location>
</feature>
<evidence type="ECO:0000313" key="4">
    <source>
        <dbReference type="Ensembl" id="ENSPMGP00000026915.1"/>
    </source>
</evidence>
<reference evidence="4" key="1">
    <citation type="submission" date="2025-08" db="UniProtKB">
        <authorList>
            <consortium name="Ensembl"/>
        </authorList>
    </citation>
    <scope>IDENTIFICATION</scope>
</reference>
<evidence type="ECO:0000256" key="1">
    <source>
        <dbReference type="SAM" id="SignalP"/>
    </source>
</evidence>
<dbReference type="PANTHER" id="PTHR15319">
    <property type="entry name" value="TATA BOX-BINDING PROTEIN ASSOCIATED FACTOR RNA POLYMERASE I SUBUNIT C"/>
    <property type="match status" value="1"/>
</dbReference>
<keyword evidence="5" id="KW-1185">Reference proteome</keyword>
<name>A0A3B4BDE6_9GOBI</name>
<accession>A0A3B4BDE6</accession>
<sequence length="669" mass="75418">MCYLPVLLCALPSSCPVSPRCVWLDAYSRLLSDVVHSVPGELLGSLVHEELSQQSRDALFCEANSGGALDFIPLIPGTHHMPLSGCLVYSPNGLDKLRILQFTNSKYNKPSPKKTLVFICCHKAYTGVCMLDPHVVGELLVAGESGAAHLWRLGHGIQQVRMEDSNLYFNSQSSWRWCEFSAHPRVILYADRTGVELTDIRVQPSSCHTLFRISQAAECYSGERLLLCRYLSTVHSFHHLICTQYSAYIMDERFPCVPMLKCDHMMEAPPVFCQVLSNSGASSEGATKILLGSQRSQEVTLLQYSGGSCVVRAEALKQLSCVLSLGFSCAGMAAVHLERDESAESFCVFQVLQTGDVFYQILERDKSAVDLANVSCTRGEEPDHLELEQRGSAVVLPHLSSHSLSIWRQWLQRLARSHEANKSKPAHVMVKSSLRMPQRQTANRVVRKGCQRDVRRSMQQQSIPTDDIVPLLEEVHPEEWSDDLSQRLTAAWDSGQGWHTWWSEHLGVNRAEKTEALRRKRRKEKDAKRISGLSLLAMSGSFTSSISYQSELSNLSDWAWSDTGGVGSQSEDPATDTQEKSRLSAAVQAHPLVETLSTETERRVQRLHSKVSFIGLTVWMWVPARAQPQRRCSYLFFLVYLAHVTNSKTLIKKKLFTQIYRSRVFWWKW</sequence>
<evidence type="ECO:0000259" key="2">
    <source>
        <dbReference type="Pfam" id="PF20641"/>
    </source>
</evidence>
<dbReference type="GO" id="GO:0001164">
    <property type="term" value="F:RNA polymerase I core promoter sequence-specific DNA binding"/>
    <property type="evidence" value="ECO:0007669"/>
    <property type="project" value="TreeGrafter"/>
</dbReference>
<dbReference type="Proteomes" id="UP000261520">
    <property type="component" value="Unplaced"/>
</dbReference>
<feature type="chain" id="PRO_5017198270" evidence="1">
    <location>
        <begin position="17"/>
        <end position="669"/>
    </location>
</feature>
<organism evidence="4 5">
    <name type="scientific">Periophthalmus magnuspinnatus</name>
    <dbReference type="NCBI Taxonomy" id="409849"/>
    <lineage>
        <taxon>Eukaryota</taxon>
        <taxon>Metazoa</taxon>
        <taxon>Chordata</taxon>
        <taxon>Craniata</taxon>
        <taxon>Vertebrata</taxon>
        <taxon>Euteleostomi</taxon>
        <taxon>Actinopterygii</taxon>
        <taxon>Neopterygii</taxon>
        <taxon>Teleostei</taxon>
        <taxon>Neoteleostei</taxon>
        <taxon>Acanthomorphata</taxon>
        <taxon>Gobiaria</taxon>
        <taxon>Gobiiformes</taxon>
        <taxon>Gobioidei</taxon>
        <taxon>Gobiidae</taxon>
        <taxon>Oxudercinae</taxon>
        <taxon>Periophthalmus</taxon>
    </lineage>
</organism>
<dbReference type="InterPro" id="IPR049090">
    <property type="entry name" value="TAF1C_HB"/>
</dbReference>
<dbReference type="AlphaFoldDB" id="A0A3B4BDE6"/>
<dbReference type="Pfam" id="PF20642">
    <property type="entry name" value="TAF1C_HB"/>
    <property type="match status" value="1"/>
</dbReference>
<dbReference type="Ensembl" id="ENSPMGT00000028672.1">
    <property type="protein sequence ID" value="ENSPMGP00000026915.1"/>
    <property type="gene ID" value="ENSPMGG00000021729.1"/>
</dbReference>
<feature type="domain" description="TAF1C helical bundle" evidence="3">
    <location>
        <begin position="329"/>
        <end position="524"/>
    </location>
</feature>
<keyword evidence="1" id="KW-0732">Signal</keyword>
<dbReference type="InterPro" id="IPR049087">
    <property type="entry name" value="TAF1C_beta-prop"/>
</dbReference>